<feature type="region of interest" description="Disordered" evidence="1">
    <location>
        <begin position="512"/>
        <end position="539"/>
    </location>
</feature>
<evidence type="ECO:0000313" key="3">
    <source>
        <dbReference type="Proteomes" id="UP001472677"/>
    </source>
</evidence>
<evidence type="ECO:0008006" key="4">
    <source>
        <dbReference type="Google" id="ProtNLM"/>
    </source>
</evidence>
<reference evidence="2 3" key="1">
    <citation type="journal article" date="2024" name="G3 (Bethesda)">
        <title>Genome assembly of Hibiscus sabdariffa L. provides insights into metabolisms of medicinal natural products.</title>
        <authorList>
            <person name="Kim T."/>
        </authorList>
    </citation>
    <scope>NUCLEOTIDE SEQUENCE [LARGE SCALE GENOMIC DNA]</scope>
    <source>
        <strain evidence="2">TK-2024</strain>
        <tissue evidence="2">Old leaves</tissue>
    </source>
</reference>
<dbReference type="InterPro" id="IPR051320">
    <property type="entry name" value="Viral_Replic_Matur_Polypro"/>
</dbReference>
<protein>
    <recommendedName>
        <fullName evidence="4">Reverse transcriptase/retrotransposon-derived protein RNase H-like domain-containing protein</fullName>
    </recommendedName>
</protein>
<organism evidence="2 3">
    <name type="scientific">Hibiscus sabdariffa</name>
    <name type="common">roselle</name>
    <dbReference type="NCBI Taxonomy" id="183260"/>
    <lineage>
        <taxon>Eukaryota</taxon>
        <taxon>Viridiplantae</taxon>
        <taxon>Streptophyta</taxon>
        <taxon>Embryophyta</taxon>
        <taxon>Tracheophyta</taxon>
        <taxon>Spermatophyta</taxon>
        <taxon>Magnoliopsida</taxon>
        <taxon>eudicotyledons</taxon>
        <taxon>Gunneridae</taxon>
        <taxon>Pentapetalae</taxon>
        <taxon>rosids</taxon>
        <taxon>malvids</taxon>
        <taxon>Malvales</taxon>
        <taxon>Malvaceae</taxon>
        <taxon>Malvoideae</taxon>
        <taxon>Hibiscus</taxon>
    </lineage>
</organism>
<dbReference type="CDD" id="cd01647">
    <property type="entry name" value="RT_LTR"/>
    <property type="match status" value="1"/>
</dbReference>
<evidence type="ECO:0000313" key="2">
    <source>
        <dbReference type="EMBL" id="KAK8579608.1"/>
    </source>
</evidence>
<dbReference type="PANTHER" id="PTHR33064">
    <property type="entry name" value="POL PROTEIN"/>
    <property type="match status" value="1"/>
</dbReference>
<dbReference type="InterPro" id="IPR043128">
    <property type="entry name" value="Rev_trsase/Diguanyl_cyclase"/>
</dbReference>
<dbReference type="Gene3D" id="3.10.10.10">
    <property type="entry name" value="HIV Type 1 Reverse Transcriptase, subunit A, domain 1"/>
    <property type="match status" value="1"/>
</dbReference>
<dbReference type="Proteomes" id="UP001472677">
    <property type="component" value="Unassembled WGS sequence"/>
</dbReference>
<dbReference type="InterPro" id="IPR043502">
    <property type="entry name" value="DNA/RNA_pol_sf"/>
</dbReference>
<dbReference type="SUPFAM" id="SSF56672">
    <property type="entry name" value="DNA/RNA polymerases"/>
    <property type="match status" value="1"/>
</dbReference>
<proteinExistence type="predicted"/>
<name>A0ABR2FFE5_9ROSI</name>
<evidence type="ECO:0000256" key="1">
    <source>
        <dbReference type="SAM" id="MobiDB-lite"/>
    </source>
</evidence>
<sequence length="562" mass="65003">MIQQIQEKTGIQISEDGDMESIFSIEDEPSDQSLFAIQHLEDEQEDPTTEWSSEEGIYMLQSKISPKMASIVPIPHVQASIYLGKFEKPISIIAFIDTGAAETIMNLYVLPSEWWKPHVKYFNSAADQTFATHLIRSKEIISSTVKKLKIKACAESHEEFLSKCDHPLWKNPEFFIQMPFKNKDINPTKASHSGMNPDHQKLAETECNELLQQDLIEPSDSQWSCEAFYVNKRSEKARGKLRLMINYQPLNHFLKDDKFPLPNRNALFSSLAKAQIFSKFDLKAGFWQLGIDPVDRPKTGFYDVLLYSPDEESHITLLNQFKQLVLHYGIMLSERKMKIAQQEIEFLGMHLKEGKYHLGPHIAQELLKFLDENLSKKQILQFLGIVNYLRGFLPKISKYTNPLRKMLKKDPPQWSKAQTNVVKILKEKLQHLPPLQIPSEGKRILQTDASDKYWGIIKFKQKIIPNPQLLRWAEWFSKYSFDCKHIKGKTNVLAGLLTRPKQNQTQTIVMYKPSSSKPSKPPKRPKENPETAFNIPPNLNPEFPPEVYRLVLKTNFILKPEK</sequence>
<comment type="caution">
    <text evidence="2">The sequence shown here is derived from an EMBL/GenBank/DDBJ whole genome shotgun (WGS) entry which is preliminary data.</text>
</comment>
<accession>A0ABR2FFE5</accession>
<gene>
    <name evidence="2" type="ORF">V6N12_069922</name>
</gene>
<dbReference type="Gene3D" id="3.30.70.270">
    <property type="match status" value="3"/>
</dbReference>
<dbReference type="PANTHER" id="PTHR33064:SF37">
    <property type="entry name" value="RIBONUCLEASE H"/>
    <property type="match status" value="1"/>
</dbReference>
<keyword evidence="3" id="KW-1185">Reference proteome</keyword>
<dbReference type="EMBL" id="JBBPBM010000006">
    <property type="protein sequence ID" value="KAK8579608.1"/>
    <property type="molecule type" value="Genomic_DNA"/>
</dbReference>